<comment type="caution">
    <text evidence="2">The sequence shown here is derived from an EMBL/GenBank/DDBJ whole genome shotgun (WGS) entry which is preliminary data.</text>
</comment>
<dbReference type="Gene3D" id="1.10.3730.20">
    <property type="match status" value="1"/>
</dbReference>
<name>A0A937CMN0_9HYPH</name>
<dbReference type="AlphaFoldDB" id="A0A937CMN0"/>
<proteinExistence type="predicted"/>
<evidence type="ECO:0008006" key="4">
    <source>
        <dbReference type="Google" id="ProtNLM"/>
    </source>
</evidence>
<keyword evidence="1" id="KW-0812">Transmembrane</keyword>
<feature type="transmembrane region" description="Helical" evidence="1">
    <location>
        <begin position="87"/>
        <end position="105"/>
    </location>
</feature>
<feature type="transmembrane region" description="Helical" evidence="1">
    <location>
        <begin position="57"/>
        <end position="81"/>
    </location>
</feature>
<dbReference type="Proteomes" id="UP000633219">
    <property type="component" value="Unassembled WGS sequence"/>
</dbReference>
<keyword evidence="3" id="KW-1185">Reference proteome</keyword>
<gene>
    <name evidence="2" type="ORF">JJB09_21075</name>
</gene>
<organism evidence="2 3">
    <name type="scientific">Rhizobium setariae</name>
    <dbReference type="NCBI Taxonomy" id="2801340"/>
    <lineage>
        <taxon>Bacteria</taxon>
        <taxon>Pseudomonadati</taxon>
        <taxon>Pseudomonadota</taxon>
        <taxon>Alphaproteobacteria</taxon>
        <taxon>Hyphomicrobiales</taxon>
        <taxon>Rhizobiaceae</taxon>
        <taxon>Rhizobium/Agrobacterium group</taxon>
        <taxon>Rhizobium</taxon>
    </lineage>
</organism>
<evidence type="ECO:0000313" key="3">
    <source>
        <dbReference type="Proteomes" id="UP000633219"/>
    </source>
</evidence>
<evidence type="ECO:0000256" key="1">
    <source>
        <dbReference type="SAM" id="Phobius"/>
    </source>
</evidence>
<evidence type="ECO:0000313" key="2">
    <source>
        <dbReference type="EMBL" id="MBL0374510.1"/>
    </source>
</evidence>
<dbReference type="EMBL" id="JAEQNC010000014">
    <property type="protein sequence ID" value="MBL0374510.1"/>
    <property type="molecule type" value="Genomic_DNA"/>
</dbReference>
<dbReference type="InterPro" id="IPR037185">
    <property type="entry name" value="EmrE-like"/>
</dbReference>
<protein>
    <recommendedName>
        <fullName evidence="4">Glucose uptake protein</fullName>
    </recommendedName>
</protein>
<dbReference type="SUPFAM" id="SSF103481">
    <property type="entry name" value="Multidrug resistance efflux transporter EmrE"/>
    <property type="match status" value="1"/>
</dbReference>
<keyword evidence="1" id="KW-1133">Transmembrane helix</keyword>
<dbReference type="RefSeq" id="WP_201663063.1">
    <property type="nucleotide sequence ID" value="NZ_JAEQNC010000014.1"/>
</dbReference>
<keyword evidence="1" id="KW-0472">Membrane</keyword>
<reference evidence="2" key="1">
    <citation type="submission" date="2021-01" db="EMBL/GenBank/DDBJ databases">
        <title>Rhizobium sp. strain KVB221 16S ribosomal RNA gene Genome sequencing and assembly.</title>
        <authorList>
            <person name="Kang M."/>
        </authorList>
    </citation>
    <scope>NUCLEOTIDE SEQUENCE</scope>
    <source>
        <strain evidence="2">KVB221</strain>
    </source>
</reference>
<sequence length="111" mass="11871">MKLGFIVWLLTSSAIFMAAATSSRAYVSTNNVLWVVFSMCLYVTGNLIMLKLMREGGLGLAISISAITQLILVNLIAFSFYGERLSSLQVGGLVLGVAAMVLMMWPSTGSA</sequence>
<accession>A0A937CMN0</accession>
<feature type="transmembrane region" description="Helical" evidence="1">
    <location>
        <begin position="32"/>
        <end position="50"/>
    </location>
</feature>